<dbReference type="InterPro" id="IPR000757">
    <property type="entry name" value="Beta-glucanase-like"/>
</dbReference>
<feature type="transmembrane region" description="Helical" evidence="7">
    <location>
        <begin position="48"/>
        <end position="70"/>
    </location>
</feature>
<reference evidence="9" key="1">
    <citation type="submission" date="2021-12" db="EMBL/GenBank/DDBJ databases">
        <authorList>
            <person name="Zaccaron A."/>
            <person name="Stergiopoulos I."/>
        </authorList>
    </citation>
    <scope>NUCLEOTIDE SEQUENCE</scope>
    <source>
        <strain evidence="9">Race5_Kim</strain>
    </source>
</reference>
<evidence type="ECO:0000256" key="5">
    <source>
        <dbReference type="ARBA" id="ARBA00023295"/>
    </source>
</evidence>
<accession>A0A9Q8LAD5</accession>
<keyword evidence="7" id="KW-0472">Membrane</keyword>
<reference evidence="9" key="2">
    <citation type="journal article" date="2022" name="Microb. Genom.">
        <title>A chromosome-scale genome assembly of the tomato pathogen Cladosporium fulvum reveals a compartmentalized genome architecture and the presence of a dispensable chromosome.</title>
        <authorList>
            <person name="Zaccaron A.Z."/>
            <person name="Chen L.H."/>
            <person name="Samaras A."/>
            <person name="Stergiopoulos I."/>
        </authorList>
    </citation>
    <scope>NUCLEOTIDE SEQUENCE</scope>
    <source>
        <strain evidence="9">Race5_Kim</strain>
    </source>
</reference>
<feature type="domain" description="GH16" evidence="8">
    <location>
        <begin position="78"/>
        <end position="349"/>
    </location>
</feature>
<keyword evidence="7" id="KW-1133">Transmembrane helix</keyword>
<dbReference type="Proteomes" id="UP000756132">
    <property type="component" value="Chromosome 2"/>
</dbReference>
<dbReference type="OMA" id="TEAYWEF"/>
<evidence type="ECO:0000259" key="8">
    <source>
        <dbReference type="PROSITE" id="PS51762"/>
    </source>
</evidence>
<dbReference type="GO" id="GO:0009251">
    <property type="term" value="P:glucan catabolic process"/>
    <property type="evidence" value="ECO:0007669"/>
    <property type="project" value="TreeGrafter"/>
</dbReference>
<gene>
    <name evidence="9" type="ORF">CLAFUR5_02939</name>
</gene>
<evidence type="ECO:0000256" key="7">
    <source>
        <dbReference type="SAM" id="Phobius"/>
    </source>
</evidence>
<dbReference type="OrthoDB" id="192832at2759"/>
<dbReference type="EC" id="3.2.1.6" evidence="3"/>
<dbReference type="GO" id="GO:0052861">
    <property type="term" value="F:endo-1,3(4)-beta-glucanase activity"/>
    <property type="evidence" value="ECO:0007669"/>
    <property type="project" value="UniProtKB-EC"/>
</dbReference>
<proteinExistence type="inferred from homology"/>
<comment type="similarity">
    <text evidence="2">Belongs to the glycosyl hydrolase 16 family.</text>
</comment>
<dbReference type="Gene3D" id="2.60.120.200">
    <property type="match status" value="1"/>
</dbReference>
<evidence type="ECO:0000256" key="1">
    <source>
        <dbReference type="ARBA" id="ARBA00000124"/>
    </source>
</evidence>
<dbReference type="InterPro" id="IPR013320">
    <property type="entry name" value="ConA-like_dom_sf"/>
</dbReference>
<dbReference type="RefSeq" id="XP_047758087.1">
    <property type="nucleotide sequence ID" value="XM_047902087.1"/>
</dbReference>
<dbReference type="FunFam" id="2.60.120.200:FF:000114">
    <property type="entry name" value="Probable endo-1,3(4)-beta-glucanase NFIA_089530"/>
    <property type="match status" value="1"/>
</dbReference>
<keyword evidence="10" id="KW-1185">Reference proteome</keyword>
<dbReference type="PANTHER" id="PTHR10963:SF42">
    <property type="entry name" value="PUTATIVE (AFU_ORTHOLOGUE AFUA_5G02280)-RELATED"/>
    <property type="match status" value="1"/>
</dbReference>
<evidence type="ECO:0000313" key="10">
    <source>
        <dbReference type="Proteomes" id="UP000756132"/>
    </source>
</evidence>
<dbReference type="AlphaFoldDB" id="A0A9Q8LAD5"/>
<dbReference type="SUPFAM" id="SSF49899">
    <property type="entry name" value="Concanavalin A-like lectins/glucanases"/>
    <property type="match status" value="1"/>
</dbReference>
<sequence>MYPNVTARDSEMMPPPSAPPPPYESIDGLDKMAEKSGSKWNPRNGSKLAILVAVIAAILVIVAGIVGAVLGTRANEYPDSSALSYTLADTYAGTDFFDDFDYFTGYDPTAGFVHYVPNTTATSEQYNLTYASPDTAILRVDTSETNADTGRYSVRITSKKQHNSGLFVFDIVNTPYGYATWPALWLSDPNNWPEHGEIDVVEAVNQADTGNQATLHTTSGCKMNVKRKQTGDTLYKSCANTTHDNAGCGVQGEQDTYGETFDANGGGIYAMEWRTAGIRVWFFPRSDVPSDIPTDVTNTSAPDPSTWGTPLADFPSTNCDISNHFKNQSIIANIDLCGTWAGSTAVYTDQDQCPGLCTDFVATNNTAFETAYWQWNSWRMYTAST</sequence>
<dbReference type="KEGG" id="ffu:CLAFUR5_02939"/>
<comment type="catalytic activity">
    <reaction evidence="1">
        <text>Endohydrolysis of (1-&gt;3)- or (1-&gt;4)-linkages in beta-D-glucans when the glucose residue whose reducing group is involved in the linkage to be hydrolyzed is itself substituted at C-3.</text>
        <dbReference type="EC" id="3.2.1.6"/>
    </reaction>
</comment>
<protein>
    <recommendedName>
        <fullName evidence="3">endo-1,3(4)-beta-glucanase</fullName>
        <ecNumber evidence="3">3.2.1.6</ecNumber>
    </recommendedName>
</protein>
<keyword evidence="7" id="KW-0812">Transmembrane</keyword>
<dbReference type="EMBL" id="CP090164">
    <property type="protein sequence ID" value="UJO13721.1"/>
    <property type="molecule type" value="Genomic_DNA"/>
</dbReference>
<evidence type="ECO:0000256" key="2">
    <source>
        <dbReference type="ARBA" id="ARBA00006865"/>
    </source>
</evidence>
<feature type="region of interest" description="Disordered" evidence="6">
    <location>
        <begin position="1"/>
        <end position="28"/>
    </location>
</feature>
<dbReference type="CDD" id="cd02181">
    <property type="entry name" value="GH16_fungal_Lam16A_glucanase"/>
    <property type="match status" value="1"/>
</dbReference>
<dbReference type="PROSITE" id="PS51762">
    <property type="entry name" value="GH16_2"/>
    <property type="match status" value="1"/>
</dbReference>
<organism evidence="9 10">
    <name type="scientific">Passalora fulva</name>
    <name type="common">Tomato leaf mold</name>
    <name type="synonym">Cladosporium fulvum</name>
    <dbReference type="NCBI Taxonomy" id="5499"/>
    <lineage>
        <taxon>Eukaryota</taxon>
        <taxon>Fungi</taxon>
        <taxon>Dikarya</taxon>
        <taxon>Ascomycota</taxon>
        <taxon>Pezizomycotina</taxon>
        <taxon>Dothideomycetes</taxon>
        <taxon>Dothideomycetidae</taxon>
        <taxon>Mycosphaerellales</taxon>
        <taxon>Mycosphaerellaceae</taxon>
        <taxon>Fulvia</taxon>
    </lineage>
</organism>
<evidence type="ECO:0000256" key="3">
    <source>
        <dbReference type="ARBA" id="ARBA00012599"/>
    </source>
</evidence>
<keyword evidence="4" id="KW-0378">Hydrolase</keyword>
<dbReference type="PANTHER" id="PTHR10963">
    <property type="entry name" value="GLYCOSYL HYDROLASE-RELATED"/>
    <property type="match status" value="1"/>
</dbReference>
<evidence type="ECO:0000256" key="6">
    <source>
        <dbReference type="SAM" id="MobiDB-lite"/>
    </source>
</evidence>
<evidence type="ECO:0000256" key="4">
    <source>
        <dbReference type="ARBA" id="ARBA00022801"/>
    </source>
</evidence>
<name>A0A9Q8LAD5_PASFU</name>
<feature type="compositionally biased region" description="Pro residues" evidence="6">
    <location>
        <begin position="13"/>
        <end position="23"/>
    </location>
</feature>
<keyword evidence="5 9" id="KW-0326">Glycosidase</keyword>
<evidence type="ECO:0000313" key="9">
    <source>
        <dbReference type="EMBL" id="UJO13721.1"/>
    </source>
</evidence>
<dbReference type="GeneID" id="71982817"/>
<dbReference type="InterPro" id="IPR050546">
    <property type="entry name" value="Glycosyl_Hydrlase_16"/>
</dbReference>
<dbReference type="Pfam" id="PF26113">
    <property type="entry name" value="GH16_XgeA"/>
    <property type="match status" value="1"/>
</dbReference>